<feature type="compositionally biased region" description="Basic and acidic residues" evidence="1">
    <location>
        <begin position="52"/>
        <end position="82"/>
    </location>
</feature>
<evidence type="ECO:0000256" key="1">
    <source>
        <dbReference type="SAM" id="MobiDB-lite"/>
    </source>
</evidence>
<feature type="non-terminal residue" evidence="2">
    <location>
        <position position="1"/>
    </location>
</feature>
<evidence type="ECO:0000313" key="2">
    <source>
        <dbReference type="EMBL" id="GMS96720.1"/>
    </source>
</evidence>
<feature type="compositionally biased region" description="Acidic residues" evidence="1">
    <location>
        <begin position="459"/>
        <end position="474"/>
    </location>
</feature>
<feature type="compositionally biased region" description="Basic and acidic residues" evidence="1">
    <location>
        <begin position="382"/>
        <end position="394"/>
    </location>
</feature>
<sequence length="474" mass="54537">FSIADLMMSDDDSSITSDLATLGDDSSTIDGNSSTMDDDPSFVNSSIASEEATLREVKEKGLKEKKSARAVEEKDARKRSETEAPCKWDVNRIFKGKDEDGEDRDVTASVMAVIAAHDVRRPETVRRYKAAINHCINAKPTKVEGQRFRGMRNEQRKLEVLNTCSTTEYDYRIIQASRFFTMHVTTVNAMLIELEQKLQQQKNMPGLREVKDEEPDEEEGDSEDDDEPVRWPEAVNDPTRPKLERFKAFVHHLFRHVKGSRERLCLDWMAKIMADPSEYGNPELNSCQRAKILNYFQLAESSLHASPFQLNPVKLNDFVPTRTILINRSIVLNGGIDEYERPHELLDLYPKVLERRAAKAKEEAERLVEAKKAVEAAKKAAEEEKKKAEEDKKKEKERKKRKRWENEMKKQQVKFEEDEELQDQSSDNREAPGRAEFIGQDDLGPMMNDSFDLQREEVIDNGDETTGEEEEEEE</sequence>
<comment type="caution">
    <text evidence="2">The sequence shown here is derived from an EMBL/GenBank/DDBJ whole genome shotgun (WGS) entry which is preliminary data.</text>
</comment>
<feature type="region of interest" description="Disordered" evidence="1">
    <location>
        <begin position="382"/>
        <end position="474"/>
    </location>
</feature>
<feature type="compositionally biased region" description="Polar residues" evidence="1">
    <location>
        <begin position="24"/>
        <end position="35"/>
    </location>
</feature>
<dbReference type="Proteomes" id="UP001432027">
    <property type="component" value="Unassembled WGS sequence"/>
</dbReference>
<feature type="non-terminal residue" evidence="2">
    <location>
        <position position="474"/>
    </location>
</feature>
<feature type="region of interest" description="Disordered" evidence="1">
    <location>
        <begin position="1"/>
        <end position="82"/>
    </location>
</feature>
<feature type="region of interest" description="Disordered" evidence="1">
    <location>
        <begin position="201"/>
        <end position="237"/>
    </location>
</feature>
<reference evidence="2" key="1">
    <citation type="submission" date="2023-10" db="EMBL/GenBank/DDBJ databases">
        <title>Genome assembly of Pristionchus species.</title>
        <authorList>
            <person name="Yoshida K."/>
            <person name="Sommer R.J."/>
        </authorList>
    </citation>
    <scope>NUCLEOTIDE SEQUENCE</scope>
    <source>
        <strain evidence="2">RS0144</strain>
    </source>
</reference>
<feature type="compositionally biased region" description="Acidic residues" evidence="1">
    <location>
        <begin position="212"/>
        <end position="227"/>
    </location>
</feature>
<organism evidence="2 3">
    <name type="scientific">Pristionchus entomophagus</name>
    <dbReference type="NCBI Taxonomy" id="358040"/>
    <lineage>
        <taxon>Eukaryota</taxon>
        <taxon>Metazoa</taxon>
        <taxon>Ecdysozoa</taxon>
        <taxon>Nematoda</taxon>
        <taxon>Chromadorea</taxon>
        <taxon>Rhabditida</taxon>
        <taxon>Rhabditina</taxon>
        <taxon>Diplogasteromorpha</taxon>
        <taxon>Diplogasteroidea</taxon>
        <taxon>Neodiplogasteridae</taxon>
        <taxon>Pristionchus</taxon>
    </lineage>
</organism>
<keyword evidence="3" id="KW-1185">Reference proteome</keyword>
<dbReference type="EMBL" id="BTSX01000004">
    <property type="protein sequence ID" value="GMS96720.1"/>
    <property type="molecule type" value="Genomic_DNA"/>
</dbReference>
<name>A0AAV5TR15_9BILA</name>
<evidence type="ECO:0000313" key="3">
    <source>
        <dbReference type="Proteomes" id="UP001432027"/>
    </source>
</evidence>
<protein>
    <submittedName>
        <fullName evidence="2">Uncharacterized protein</fullName>
    </submittedName>
</protein>
<proteinExistence type="predicted"/>
<feature type="compositionally biased region" description="Basic and acidic residues" evidence="1">
    <location>
        <begin position="404"/>
        <end position="415"/>
    </location>
</feature>
<dbReference type="AlphaFoldDB" id="A0AAV5TR15"/>
<gene>
    <name evidence="2" type="ORF">PENTCL1PPCAC_18895</name>
</gene>
<accession>A0AAV5TR15</accession>